<comment type="caution">
    <text evidence="1">The sequence shown here is derived from an EMBL/GenBank/DDBJ whole genome shotgun (WGS) entry which is preliminary data.</text>
</comment>
<reference evidence="1 2" key="1">
    <citation type="journal article" date="2016" name="Nat. Commun.">
        <title>Thousands of microbial genomes shed light on interconnected biogeochemical processes in an aquifer system.</title>
        <authorList>
            <person name="Anantharaman K."/>
            <person name="Brown C.T."/>
            <person name="Hug L.A."/>
            <person name="Sharon I."/>
            <person name="Castelle C.J."/>
            <person name="Probst A.J."/>
            <person name="Thomas B.C."/>
            <person name="Singh A."/>
            <person name="Wilkins M.J."/>
            <person name="Karaoz U."/>
            <person name="Brodie E.L."/>
            <person name="Williams K.H."/>
            <person name="Hubbard S.S."/>
            <person name="Banfield J.F."/>
        </authorList>
    </citation>
    <scope>NUCLEOTIDE SEQUENCE [LARGE SCALE GENOMIC DNA]</scope>
</reference>
<dbReference type="Proteomes" id="UP000177979">
    <property type="component" value="Unassembled WGS sequence"/>
</dbReference>
<evidence type="ECO:0000313" key="2">
    <source>
        <dbReference type="Proteomes" id="UP000177979"/>
    </source>
</evidence>
<organism evidence="1 2">
    <name type="scientific">Candidatus Collierbacteria bacterium RIFCSPHIGHO2_01_FULL_50_25</name>
    <dbReference type="NCBI Taxonomy" id="1817722"/>
    <lineage>
        <taxon>Bacteria</taxon>
        <taxon>Candidatus Collieribacteriota</taxon>
    </lineage>
</organism>
<gene>
    <name evidence="1" type="ORF">A2703_03065</name>
</gene>
<evidence type="ECO:0000313" key="1">
    <source>
        <dbReference type="EMBL" id="OGD71457.1"/>
    </source>
</evidence>
<dbReference type="AlphaFoldDB" id="A0A1F5EVP3"/>
<proteinExistence type="predicted"/>
<dbReference type="EMBL" id="MFAG01000032">
    <property type="protein sequence ID" value="OGD71457.1"/>
    <property type="molecule type" value="Genomic_DNA"/>
</dbReference>
<dbReference type="STRING" id="1817722.A2703_03065"/>
<sequence length="102" mass="11289">MNLRPGHEIAVKQGYGLVPTSAWTRDTVAFVAKKYAITVTGIVVTEADRDGVTAVGGKPKKKFYISAKARRLQDALALPLEAPYLGREEENVWSRAFREDLL</sequence>
<name>A0A1F5EVP3_9BACT</name>
<accession>A0A1F5EVP3</accession>
<protein>
    <submittedName>
        <fullName evidence="1">Uncharacterized protein</fullName>
    </submittedName>
</protein>